<evidence type="ECO:0000256" key="1">
    <source>
        <dbReference type="SAM" id="Phobius"/>
    </source>
</evidence>
<dbReference type="Proteomes" id="UP000885750">
    <property type="component" value="Unassembled WGS sequence"/>
</dbReference>
<keyword evidence="1" id="KW-1133">Transmembrane helix</keyword>
<dbReference type="AlphaFoldDB" id="A0A7V2SYE8"/>
<accession>A0A7V2SYE8</accession>
<dbReference type="EMBL" id="DRMS01000124">
    <property type="protein sequence ID" value="HFC91756.1"/>
    <property type="molecule type" value="Genomic_DNA"/>
</dbReference>
<reference evidence="3" key="1">
    <citation type="journal article" date="2020" name="mSystems">
        <title>Genome- and Community-Level Interaction Insights into Carbon Utilization and Element Cycling Functions of Hydrothermarchaeota in Hydrothermal Sediment.</title>
        <authorList>
            <person name="Zhou Z."/>
            <person name="Liu Y."/>
            <person name="Xu W."/>
            <person name="Pan J."/>
            <person name="Luo Z.H."/>
            <person name="Li M."/>
        </authorList>
    </citation>
    <scope>NUCLEOTIDE SEQUENCE [LARGE SCALE GENOMIC DNA]</scope>
    <source>
        <strain evidence="3">HyVt-493</strain>
    </source>
</reference>
<gene>
    <name evidence="3" type="ORF">ENJ51_02970</name>
</gene>
<feature type="transmembrane region" description="Helical" evidence="1">
    <location>
        <begin position="98"/>
        <end position="117"/>
    </location>
</feature>
<feature type="domain" description="DUF4395" evidence="2">
    <location>
        <begin position="20"/>
        <end position="155"/>
    </location>
</feature>
<keyword evidence="1" id="KW-0472">Membrane</keyword>
<feature type="transmembrane region" description="Helical" evidence="1">
    <location>
        <begin position="26"/>
        <end position="44"/>
    </location>
</feature>
<protein>
    <submittedName>
        <fullName evidence="3">DUF4395 domain-containing protein</fullName>
    </submittedName>
</protein>
<name>A0A7V2SYE8_LEUMU</name>
<evidence type="ECO:0000259" key="2">
    <source>
        <dbReference type="Pfam" id="PF14340"/>
    </source>
</evidence>
<feature type="transmembrane region" description="Helical" evidence="1">
    <location>
        <begin position="180"/>
        <end position="201"/>
    </location>
</feature>
<dbReference type="Pfam" id="PF14340">
    <property type="entry name" value="DUF4395"/>
    <property type="match status" value="1"/>
</dbReference>
<dbReference type="InterPro" id="IPR025508">
    <property type="entry name" value="DUF4395"/>
</dbReference>
<feature type="transmembrane region" description="Helical" evidence="1">
    <location>
        <begin position="123"/>
        <end position="147"/>
    </location>
</feature>
<sequence>MNNLFSFGEKIPEYEMKVLNEREVRASAGILFLFAMISFLNSWLIGDFTITKIFVVVFLVEFTIRVLINPKYAPLLVISRFFVRHQEVEYVGAPQKRFAWLIGLVLAIVMFYLIVLNNVIGPFNLLVCIICLTLLFFEAAFGICLGCKIYNLFHKQKAQLCPGNACAVKDRVAIQNINPVQWVLVPMFFGLIFIIANSPLIHPTTQNLSANTKINGDCEIPDWVKKIGHEEKWKLHNGCVDNEIKDKTKPVVVPSVLPKAEVAPAVVADKLEQKEADLKSKPDKDCTVPQFAIDMGHTEQWKLHNGCL</sequence>
<organism evidence="3">
    <name type="scientific">Leucothrix mucor</name>
    <dbReference type="NCBI Taxonomy" id="45248"/>
    <lineage>
        <taxon>Bacteria</taxon>
        <taxon>Pseudomonadati</taxon>
        <taxon>Pseudomonadota</taxon>
        <taxon>Gammaproteobacteria</taxon>
        <taxon>Thiotrichales</taxon>
        <taxon>Thiotrichaceae</taxon>
        <taxon>Leucothrix</taxon>
    </lineage>
</organism>
<feature type="transmembrane region" description="Helical" evidence="1">
    <location>
        <begin position="50"/>
        <end position="68"/>
    </location>
</feature>
<evidence type="ECO:0000313" key="3">
    <source>
        <dbReference type="EMBL" id="HFC91756.1"/>
    </source>
</evidence>
<proteinExistence type="predicted"/>
<comment type="caution">
    <text evidence="3">The sequence shown here is derived from an EMBL/GenBank/DDBJ whole genome shotgun (WGS) entry which is preliminary data.</text>
</comment>
<keyword evidence="1" id="KW-0812">Transmembrane</keyword>